<evidence type="ECO:0000313" key="1">
    <source>
        <dbReference type="EMBL" id="HIU37719.1"/>
    </source>
</evidence>
<dbReference type="AlphaFoldDB" id="A0A9D1LFE5"/>
<dbReference type="Pfam" id="PF06228">
    <property type="entry name" value="ChuX_HutX"/>
    <property type="match status" value="1"/>
</dbReference>
<accession>A0A9D1LFE5</accession>
<proteinExistence type="predicted"/>
<comment type="caution">
    <text evidence="1">The sequence shown here is derived from an EMBL/GenBank/DDBJ whole genome shotgun (WGS) entry which is preliminary data.</text>
</comment>
<dbReference type="EMBL" id="DVMY01000085">
    <property type="protein sequence ID" value="HIU37719.1"/>
    <property type="molecule type" value="Genomic_DNA"/>
</dbReference>
<dbReference type="InterPro" id="IPR010413">
    <property type="entry name" value="HutX-like"/>
</dbReference>
<name>A0A9D1LFE5_9BURK</name>
<dbReference type="Proteomes" id="UP000824083">
    <property type="component" value="Unassembled WGS sequence"/>
</dbReference>
<dbReference type="CDD" id="cd16829">
    <property type="entry name" value="ChuX_HutX-like"/>
    <property type="match status" value="1"/>
</dbReference>
<reference evidence="1" key="2">
    <citation type="journal article" date="2021" name="PeerJ">
        <title>Extensive microbial diversity within the chicken gut microbiome revealed by metagenomics and culture.</title>
        <authorList>
            <person name="Gilroy R."/>
            <person name="Ravi A."/>
            <person name="Getino M."/>
            <person name="Pursley I."/>
            <person name="Horton D.L."/>
            <person name="Alikhan N.F."/>
            <person name="Baker D."/>
            <person name="Gharbi K."/>
            <person name="Hall N."/>
            <person name="Watson M."/>
            <person name="Adriaenssens E.M."/>
            <person name="Foster-Nyarko E."/>
            <person name="Jarju S."/>
            <person name="Secka A."/>
            <person name="Antonio M."/>
            <person name="Oren A."/>
            <person name="Chaudhuri R.R."/>
            <person name="La Ragione R."/>
            <person name="Hildebrand F."/>
            <person name="Pallen M.J."/>
        </authorList>
    </citation>
    <scope>NUCLEOTIDE SEQUENCE</scope>
    <source>
        <strain evidence="1">7463</strain>
    </source>
</reference>
<reference evidence="1" key="1">
    <citation type="submission" date="2020-10" db="EMBL/GenBank/DDBJ databases">
        <authorList>
            <person name="Gilroy R."/>
        </authorList>
    </citation>
    <scope>NUCLEOTIDE SEQUENCE</scope>
    <source>
        <strain evidence="1">7463</strain>
    </source>
</reference>
<gene>
    <name evidence="1" type="primary">hutX</name>
    <name evidence="1" type="ORF">IAC56_05540</name>
</gene>
<evidence type="ECO:0000313" key="2">
    <source>
        <dbReference type="Proteomes" id="UP000824083"/>
    </source>
</evidence>
<dbReference type="InterPro" id="IPR053733">
    <property type="entry name" value="Heme_Transport_Util_sf"/>
</dbReference>
<sequence length="165" mass="18858">MNRQEKISELMNAKKPVTLGLMARELGCSDLEAARALPTENCSFIKNINMFDDLWFTMSQWEKVTLFIIHEGHVFEIQSKLSAGKRAMGYYNILAKDAVIGGHINPDSLETVAFISMPFMGRESHYVAFFGKDQKLHFCIYVGRENHRLIESVKEGFLKAKTQFC</sequence>
<protein>
    <submittedName>
        <fullName evidence="1">Heme utilization cystosolic carrier protein HutX</fullName>
    </submittedName>
</protein>
<organism evidence="1 2">
    <name type="scientific">Candidatus Aphodousia faecigallinarum</name>
    <dbReference type="NCBI Taxonomy" id="2840677"/>
    <lineage>
        <taxon>Bacteria</taxon>
        <taxon>Pseudomonadati</taxon>
        <taxon>Pseudomonadota</taxon>
        <taxon>Betaproteobacteria</taxon>
        <taxon>Burkholderiales</taxon>
        <taxon>Sutterellaceae</taxon>
        <taxon>Sutterellaceae incertae sedis</taxon>
        <taxon>Candidatus Aphodousia</taxon>
    </lineage>
</organism>
<dbReference type="SUPFAM" id="SSF144064">
    <property type="entry name" value="Heme iron utilization protein-like"/>
    <property type="match status" value="1"/>
</dbReference>
<dbReference type="NCBIfam" id="TIGR04108">
    <property type="entry name" value="HutX"/>
    <property type="match status" value="1"/>
</dbReference>
<dbReference type="Gene3D" id="3.40.1570.10">
    <property type="entry name" value="HemS/ChuS/ChuX like domains"/>
    <property type="match status" value="1"/>
</dbReference>